<dbReference type="Pfam" id="PF17255">
    <property type="entry name" value="EbsA"/>
    <property type="match status" value="1"/>
</dbReference>
<keyword evidence="1" id="KW-0472">Membrane</keyword>
<dbReference type="RefSeq" id="WP_209555527.1">
    <property type="nucleotide sequence ID" value="NZ_JAEDXU010000001.1"/>
</dbReference>
<proteinExistence type="predicted"/>
<evidence type="ECO:0000313" key="2">
    <source>
        <dbReference type="EMBL" id="MBP1044722.1"/>
    </source>
</evidence>
<name>A0ABS4CFL6_9ENTE</name>
<feature type="transmembrane region" description="Helical" evidence="1">
    <location>
        <begin position="40"/>
        <end position="58"/>
    </location>
</feature>
<reference evidence="2 3" key="1">
    <citation type="submission" date="2020-12" db="EMBL/GenBank/DDBJ databases">
        <title>Vagococcus allomyrinae sp. nov. and Enterococcus lavae sp. nov., isolated from the larvae of Allomyrina dichotoma.</title>
        <authorList>
            <person name="Lee S.D."/>
        </authorList>
    </citation>
    <scope>NUCLEOTIDE SEQUENCE [LARGE SCALE GENOMIC DNA]</scope>
    <source>
        <strain evidence="2 3">BWM-S5</strain>
    </source>
</reference>
<evidence type="ECO:0000256" key="1">
    <source>
        <dbReference type="SAM" id="Phobius"/>
    </source>
</evidence>
<sequence length="147" mass="17112">MKQKKYHWQPELSMAIISWSCTFAILFMSLILTLEYTRPYLVSNIVLAVFFVFALLGLNRYFKLSEQGVVIHYLLPIRKKRLRFERIQTIIVGTKSIKIVSDDFSSGSSMFIMPKKQRDGLIEALNKETSFSGKVIYDDQLKLGEYE</sequence>
<dbReference type="EMBL" id="JAEDXU010000001">
    <property type="protein sequence ID" value="MBP1044722.1"/>
    <property type="molecule type" value="Genomic_DNA"/>
</dbReference>
<keyword evidence="1" id="KW-0812">Transmembrane</keyword>
<keyword evidence="3" id="KW-1185">Reference proteome</keyword>
<protein>
    <submittedName>
        <fullName evidence="2">EbsA family protein</fullName>
    </submittedName>
</protein>
<evidence type="ECO:0000313" key="3">
    <source>
        <dbReference type="Proteomes" id="UP000673375"/>
    </source>
</evidence>
<accession>A0ABS4CFL6</accession>
<feature type="transmembrane region" description="Helical" evidence="1">
    <location>
        <begin position="12"/>
        <end position="34"/>
    </location>
</feature>
<dbReference type="Proteomes" id="UP000673375">
    <property type="component" value="Unassembled WGS sequence"/>
</dbReference>
<keyword evidence="1" id="KW-1133">Transmembrane helix</keyword>
<organism evidence="2 3">
    <name type="scientific">Enterococcus larvae</name>
    <dbReference type="NCBI Taxonomy" id="2794352"/>
    <lineage>
        <taxon>Bacteria</taxon>
        <taxon>Bacillati</taxon>
        <taxon>Bacillota</taxon>
        <taxon>Bacilli</taxon>
        <taxon>Lactobacillales</taxon>
        <taxon>Enterococcaceae</taxon>
        <taxon>Enterococcus</taxon>
    </lineage>
</organism>
<gene>
    <name evidence="2" type="ORF">I6N96_00410</name>
</gene>
<dbReference type="InterPro" id="IPR020215">
    <property type="entry name" value="EbsA-like"/>
</dbReference>
<comment type="caution">
    <text evidence="2">The sequence shown here is derived from an EMBL/GenBank/DDBJ whole genome shotgun (WGS) entry which is preliminary data.</text>
</comment>